<dbReference type="CDD" id="cd06558">
    <property type="entry name" value="crotonase-like"/>
    <property type="match status" value="1"/>
</dbReference>
<name>A0ABT3SYN0_9GAMM</name>
<evidence type="ECO:0000256" key="4">
    <source>
        <dbReference type="ARBA" id="ARBA00023235"/>
    </source>
</evidence>
<dbReference type="InterPro" id="IPR051053">
    <property type="entry name" value="ECH/Chromodomain_protein"/>
</dbReference>
<dbReference type="Gene3D" id="1.10.12.10">
    <property type="entry name" value="Lyase 2-enoyl-coa Hydratase, Chain A, domain 2"/>
    <property type="match status" value="1"/>
</dbReference>
<dbReference type="PANTHER" id="PTHR43684">
    <property type="match status" value="1"/>
</dbReference>
<dbReference type="Pfam" id="PF00378">
    <property type="entry name" value="ECH_1"/>
    <property type="match status" value="1"/>
</dbReference>
<sequence length="279" mass="30798">MQTTDFSDISYQLDSDGIVTVSLATPERKNALSGLTALELYWAAKHFREDDNALAMILTGAPDLQSEPTRQAFSSGGYFVPGIYDELPEEILTQIDMTDIAMKRTVLEFFACDKPVLAAVNGLAIGGGFTLPLAVADQIYLSEYAWARLPFASLGISAELASTYMLPLFLGMQKAKELLFYPEKIEPQELLDLGIANAVVPHDELLSFTREKALQLIPPRGAGASIRAMKRIVHQQRLAEVTIALDLENEVLNELMKSEDFAEGLMARIEKRAPLFKGR</sequence>
<keyword evidence="3" id="KW-0576">Peroxisome</keyword>
<evidence type="ECO:0000313" key="6">
    <source>
        <dbReference type="Proteomes" id="UP001143307"/>
    </source>
</evidence>
<dbReference type="SUPFAM" id="SSF52096">
    <property type="entry name" value="ClpP/crotonase"/>
    <property type="match status" value="1"/>
</dbReference>
<comment type="caution">
    <text evidence="5">The sequence shown here is derived from an EMBL/GenBank/DDBJ whole genome shotgun (WGS) entry which is preliminary data.</text>
</comment>
<evidence type="ECO:0000313" key="5">
    <source>
        <dbReference type="EMBL" id="MCX2975116.1"/>
    </source>
</evidence>
<keyword evidence="6" id="KW-1185">Reference proteome</keyword>
<reference evidence="5" key="1">
    <citation type="submission" date="2019-02" db="EMBL/GenBank/DDBJ databases">
        <authorList>
            <person name="Li S.-H."/>
        </authorList>
    </citation>
    <scope>NUCLEOTIDE SEQUENCE</scope>
    <source>
        <strain evidence="5">IMCC8485</strain>
    </source>
</reference>
<organism evidence="5 6">
    <name type="scientific">Candidatus Seongchinamella marina</name>
    <dbReference type="NCBI Taxonomy" id="2518990"/>
    <lineage>
        <taxon>Bacteria</taxon>
        <taxon>Pseudomonadati</taxon>
        <taxon>Pseudomonadota</taxon>
        <taxon>Gammaproteobacteria</taxon>
        <taxon>Cellvibrionales</taxon>
        <taxon>Halieaceae</taxon>
        <taxon>Seongchinamella</taxon>
    </lineage>
</organism>
<dbReference type="InterPro" id="IPR001753">
    <property type="entry name" value="Enoyl-CoA_hydra/iso"/>
</dbReference>
<comment type="subcellular location">
    <subcellularLocation>
        <location evidence="1">Peroxisome</location>
    </subcellularLocation>
</comment>
<dbReference type="Proteomes" id="UP001143307">
    <property type="component" value="Unassembled WGS sequence"/>
</dbReference>
<dbReference type="EMBL" id="SHNP01000006">
    <property type="protein sequence ID" value="MCX2975116.1"/>
    <property type="molecule type" value="Genomic_DNA"/>
</dbReference>
<dbReference type="RefSeq" id="WP_279253777.1">
    <property type="nucleotide sequence ID" value="NZ_SHNP01000006.1"/>
</dbReference>
<gene>
    <name evidence="5" type="ORF">EYC87_16145</name>
</gene>
<proteinExistence type="inferred from homology"/>
<dbReference type="InterPro" id="IPR014748">
    <property type="entry name" value="Enoyl-CoA_hydra_C"/>
</dbReference>
<dbReference type="InterPro" id="IPR029045">
    <property type="entry name" value="ClpP/crotonase-like_dom_sf"/>
</dbReference>
<keyword evidence="4" id="KW-0413">Isomerase</keyword>
<comment type="similarity">
    <text evidence="2">Belongs to the enoyl-CoA hydratase/isomerase family.</text>
</comment>
<evidence type="ECO:0000256" key="3">
    <source>
        <dbReference type="ARBA" id="ARBA00023140"/>
    </source>
</evidence>
<dbReference type="Gene3D" id="3.90.226.10">
    <property type="entry name" value="2-enoyl-CoA Hydratase, Chain A, domain 1"/>
    <property type="match status" value="1"/>
</dbReference>
<evidence type="ECO:0000256" key="2">
    <source>
        <dbReference type="ARBA" id="ARBA00005254"/>
    </source>
</evidence>
<protein>
    <submittedName>
        <fullName evidence="5">Enoyl-CoA hydratase</fullName>
    </submittedName>
</protein>
<evidence type="ECO:0000256" key="1">
    <source>
        <dbReference type="ARBA" id="ARBA00004275"/>
    </source>
</evidence>
<dbReference type="PANTHER" id="PTHR43684:SF1">
    <property type="entry name" value="ENOYL-COA DELTA ISOMERASE 2"/>
    <property type="match status" value="1"/>
</dbReference>
<accession>A0ABT3SYN0</accession>